<sequence length="967" mass="107432">MAQHHTEYRQTWLLRKGYAGRAQWVRALLIVATVVVGGCAGLGGVPSLPLPNNFTDGPVHYELDPLVSERTLSNGVRAVVKSLPDNGARPRIEIRLRVAAGSAQELESERGLAHFVEHMAFNGTASFPRNDIIRFFEAAGMTFGQDINAYTGFNETVYMLSIPRDQPALLDTAMQLLAEWAEAITFDPAAVVRERGVILEEWRAAGYAGEEPIWLQHHRLLHEGSLYAQRYPIGVREVFEFATTEQLRGYYDRWYRPELMTVVVSGVVDSDAILAGLESGIGQFEARTPAPQPVVSKTPWHRDTRYQVLQDNNSAQTAIVLKEVLPPIDYQQRTDVLSGLQSGLMMQVLNTRLTRLSNTLGSPLLSSQVLQDRLVDRKQVMGVRIVAREGAEQEALKLLAEETERLRRHGMTQDELDTAFAIMMGEYNNLARFLAGATSDVHANVLLSLLNLQLPPTTFEALSRAEQALFAELTLADINAYIAAVLDPPNQVVAAFLTASAADRLAWQKRDLRTTVEHARQTDLLPPAAVIGATDALPAASQPGWITEQNADVENGLIYWQLSNGLTAVIYPTDLERDKVYLRFIGLGGQMAIDQTLVPAVNMLSTISVQQGALGRDGVDLDAFMRSNEIGLNMNLGISRFSLEVSAPNAQLDSAVLLLTELLTREGADPVVLANQQQRFVQSYRNHEQTPTGRFSGAVDAMLYGNQTPFRRTTAADFAAVTEEQILAAQQLLTSSQTGYVLFIVGDVDTDALDQALTAHLAGVPLASPDAVSWSNGAAEWQNDKVVHTDNPNDRAEITRYYSTRAVPFSLMHYSANRVLNELLSTRLMEVVREDSGLAYHIEARTLWSLPQREQRLNFIHFSTDPARRDEAESLVDEVLSTLRTRPFTTQEVAEARARLVNSDQDVRSRNRGLLNEMDWLLNFDEPLSYFDKPERYYGGVTAELVNSLAVQFYLEADRFTAIHTTE</sequence>
<keyword evidence="4" id="KW-0479">Metal-binding</keyword>
<dbReference type="PANTHER" id="PTHR43690">
    <property type="entry name" value="NARDILYSIN"/>
    <property type="match status" value="1"/>
</dbReference>
<dbReference type="PANTHER" id="PTHR43690:SF34">
    <property type="entry name" value="ZINC PROTEASE PQQL-LIKE"/>
    <property type="match status" value="1"/>
</dbReference>
<feature type="transmembrane region" description="Helical" evidence="9">
    <location>
        <begin position="24"/>
        <end position="45"/>
    </location>
</feature>
<dbReference type="GO" id="GO:0004222">
    <property type="term" value="F:metalloendopeptidase activity"/>
    <property type="evidence" value="ECO:0007669"/>
    <property type="project" value="InterPro"/>
</dbReference>
<dbReference type="Pfam" id="PF00675">
    <property type="entry name" value="Peptidase_M16"/>
    <property type="match status" value="1"/>
</dbReference>
<dbReference type="InterPro" id="IPR011249">
    <property type="entry name" value="Metalloenz_LuxS/M16"/>
</dbReference>
<keyword evidence="6" id="KW-0862">Zinc</keyword>
<evidence type="ECO:0000259" key="11">
    <source>
        <dbReference type="Pfam" id="PF05193"/>
    </source>
</evidence>
<dbReference type="GO" id="GO:0046872">
    <property type="term" value="F:metal ion binding"/>
    <property type="evidence" value="ECO:0007669"/>
    <property type="project" value="UniProtKB-KW"/>
</dbReference>
<dbReference type="GO" id="GO:0006508">
    <property type="term" value="P:proteolysis"/>
    <property type="evidence" value="ECO:0007669"/>
    <property type="project" value="UniProtKB-KW"/>
</dbReference>
<feature type="domain" description="Peptidase M16 C-terminal" evidence="11">
    <location>
        <begin position="243"/>
        <end position="419"/>
    </location>
</feature>
<evidence type="ECO:0000256" key="3">
    <source>
        <dbReference type="ARBA" id="ARBA00022670"/>
    </source>
</evidence>
<evidence type="ECO:0000313" key="12">
    <source>
        <dbReference type="EMBL" id="WLD58446.1"/>
    </source>
</evidence>
<dbReference type="InterPro" id="IPR007863">
    <property type="entry name" value="Peptidase_M16_C"/>
</dbReference>
<reference evidence="12" key="1">
    <citation type="submission" date="2022-07" db="EMBL/GenBank/DDBJ databases">
        <title>Complete genome sequence of Salinispirillum sp. LH10-3-1 capable of multiple carbohydrate inversion isolated from a soda lake.</title>
        <authorList>
            <person name="Liu J."/>
            <person name="Zhai Y."/>
            <person name="Zhang H."/>
            <person name="Yang H."/>
            <person name="Qu J."/>
            <person name="Li J."/>
        </authorList>
    </citation>
    <scope>NUCLEOTIDE SEQUENCE</scope>
    <source>
        <strain evidence="12">LH 10-3-1</strain>
    </source>
</reference>
<dbReference type="AlphaFoldDB" id="A0AB38YGL1"/>
<dbReference type="EMBL" id="CP101717">
    <property type="protein sequence ID" value="WLD58446.1"/>
    <property type="molecule type" value="Genomic_DNA"/>
</dbReference>
<evidence type="ECO:0000259" key="10">
    <source>
        <dbReference type="Pfam" id="PF00675"/>
    </source>
</evidence>
<evidence type="ECO:0000256" key="2">
    <source>
        <dbReference type="ARBA" id="ARBA00007261"/>
    </source>
</evidence>
<comment type="similarity">
    <text evidence="2 8">Belongs to the peptidase M16 family.</text>
</comment>
<evidence type="ECO:0000256" key="9">
    <source>
        <dbReference type="SAM" id="Phobius"/>
    </source>
</evidence>
<keyword evidence="9" id="KW-0812">Transmembrane</keyword>
<keyword evidence="5" id="KW-0378">Hydrolase</keyword>
<organism evidence="12">
    <name type="scientific">Salinispirillum sp. LH 10-3-1</name>
    <dbReference type="NCBI Taxonomy" id="2952525"/>
    <lineage>
        <taxon>Bacteria</taxon>
        <taxon>Pseudomonadati</taxon>
        <taxon>Pseudomonadota</taxon>
        <taxon>Gammaproteobacteria</taxon>
        <taxon>Oceanospirillales</taxon>
        <taxon>Saccharospirillaceae</taxon>
        <taxon>Salinispirillum</taxon>
    </lineage>
</organism>
<dbReference type="PROSITE" id="PS00143">
    <property type="entry name" value="INSULINASE"/>
    <property type="match status" value="1"/>
</dbReference>
<evidence type="ECO:0000256" key="7">
    <source>
        <dbReference type="ARBA" id="ARBA00023049"/>
    </source>
</evidence>
<dbReference type="SUPFAM" id="SSF63411">
    <property type="entry name" value="LuxS/MPP-like metallohydrolase"/>
    <property type="match status" value="4"/>
</dbReference>
<dbReference type="RefSeq" id="WP_304995731.1">
    <property type="nucleotide sequence ID" value="NZ_CP101717.1"/>
</dbReference>
<evidence type="ECO:0000256" key="4">
    <source>
        <dbReference type="ARBA" id="ARBA00022723"/>
    </source>
</evidence>
<evidence type="ECO:0000256" key="6">
    <source>
        <dbReference type="ARBA" id="ARBA00022833"/>
    </source>
</evidence>
<evidence type="ECO:0000256" key="1">
    <source>
        <dbReference type="ARBA" id="ARBA00001947"/>
    </source>
</evidence>
<gene>
    <name evidence="12" type="ORF">NFC81_01300</name>
</gene>
<feature type="domain" description="Peptidase M16 C-terminal" evidence="11">
    <location>
        <begin position="741"/>
        <end position="900"/>
    </location>
</feature>
<comment type="cofactor">
    <cofactor evidence="1">
        <name>Zn(2+)</name>
        <dbReference type="ChEBI" id="CHEBI:29105"/>
    </cofactor>
</comment>
<evidence type="ECO:0000256" key="5">
    <source>
        <dbReference type="ARBA" id="ARBA00022801"/>
    </source>
</evidence>
<dbReference type="InterPro" id="IPR050626">
    <property type="entry name" value="Peptidase_M16"/>
</dbReference>
<keyword evidence="7" id="KW-0482">Metalloprotease</keyword>
<dbReference type="Gene3D" id="3.30.830.10">
    <property type="entry name" value="Metalloenzyme, LuxS/M16 peptidase-like"/>
    <property type="match status" value="4"/>
</dbReference>
<keyword evidence="3" id="KW-0645">Protease</keyword>
<feature type="domain" description="Peptidase M16 N-terminal" evidence="10">
    <location>
        <begin position="91"/>
        <end position="204"/>
    </location>
</feature>
<name>A0AB38YGL1_9GAMM</name>
<keyword evidence="9" id="KW-0472">Membrane</keyword>
<dbReference type="Pfam" id="PF05193">
    <property type="entry name" value="Peptidase_M16_C"/>
    <property type="match status" value="2"/>
</dbReference>
<evidence type="ECO:0000256" key="8">
    <source>
        <dbReference type="RuleBase" id="RU004447"/>
    </source>
</evidence>
<accession>A0AB38YGL1</accession>
<keyword evidence="9" id="KW-1133">Transmembrane helix</keyword>
<proteinExistence type="inferred from homology"/>
<protein>
    <submittedName>
        <fullName evidence="12">Insulinase family protein</fullName>
    </submittedName>
</protein>
<dbReference type="InterPro" id="IPR011765">
    <property type="entry name" value="Pept_M16_N"/>
</dbReference>
<dbReference type="InterPro" id="IPR001431">
    <property type="entry name" value="Pept_M16_Zn_BS"/>
</dbReference>